<dbReference type="AlphaFoldDB" id="A0A1E5W2U3"/>
<gene>
    <name evidence="1" type="ORF">BAE44_0007321</name>
</gene>
<sequence>MFRWSKGPAPAAGAGAGATGEVAVVKVPKIEGHNPVIISRPFVYSFKPAPRGGGGGAEGDDINKKAEEFIKKRVQWFHRS</sequence>
<name>A0A1E5W2U3_9POAL</name>
<dbReference type="OrthoDB" id="695099at2759"/>
<evidence type="ECO:0000313" key="1">
    <source>
        <dbReference type="EMBL" id="OEL31657.1"/>
    </source>
</evidence>
<proteinExistence type="predicted"/>
<reference evidence="1 2" key="1">
    <citation type="submission" date="2016-09" db="EMBL/GenBank/DDBJ databases">
        <title>The draft genome of Dichanthelium oligosanthes: A C3 panicoid grass species.</title>
        <authorList>
            <person name="Studer A.J."/>
            <person name="Schnable J.C."/>
            <person name="Brutnell T.P."/>
        </authorList>
    </citation>
    <scope>NUCLEOTIDE SEQUENCE [LARGE SCALE GENOMIC DNA]</scope>
    <source>
        <strain evidence="2">cv. Kellogg 1175</strain>
        <tissue evidence="1">Leaf</tissue>
    </source>
</reference>
<evidence type="ECO:0000313" key="2">
    <source>
        <dbReference type="Proteomes" id="UP000095767"/>
    </source>
</evidence>
<protein>
    <submittedName>
        <fullName evidence="1">Uncharacterized protein</fullName>
    </submittedName>
</protein>
<dbReference type="Proteomes" id="UP000095767">
    <property type="component" value="Unassembled WGS sequence"/>
</dbReference>
<dbReference type="EMBL" id="LWDX02022950">
    <property type="protein sequence ID" value="OEL31657.1"/>
    <property type="molecule type" value="Genomic_DNA"/>
</dbReference>
<accession>A0A1E5W2U3</accession>
<keyword evidence="2" id="KW-1185">Reference proteome</keyword>
<organism evidence="1 2">
    <name type="scientific">Dichanthelium oligosanthes</name>
    <dbReference type="NCBI Taxonomy" id="888268"/>
    <lineage>
        <taxon>Eukaryota</taxon>
        <taxon>Viridiplantae</taxon>
        <taxon>Streptophyta</taxon>
        <taxon>Embryophyta</taxon>
        <taxon>Tracheophyta</taxon>
        <taxon>Spermatophyta</taxon>
        <taxon>Magnoliopsida</taxon>
        <taxon>Liliopsida</taxon>
        <taxon>Poales</taxon>
        <taxon>Poaceae</taxon>
        <taxon>PACMAD clade</taxon>
        <taxon>Panicoideae</taxon>
        <taxon>Panicodae</taxon>
        <taxon>Paniceae</taxon>
        <taxon>Dichantheliinae</taxon>
        <taxon>Dichanthelium</taxon>
    </lineage>
</organism>
<comment type="caution">
    <text evidence="1">The sequence shown here is derived from an EMBL/GenBank/DDBJ whole genome shotgun (WGS) entry which is preliminary data.</text>
</comment>